<dbReference type="SMART" id="SM00842">
    <property type="entry name" value="FtsA"/>
    <property type="match status" value="1"/>
</dbReference>
<name>F6B3D8_DESCC</name>
<keyword evidence="2" id="KW-0131">Cell cycle</keyword>
<sequence>MARRQVVVAGLDIGTTKVVAVIAEIGPNGYPMIKGIGECPTVGVRKGTVSDVEALSKSINNAVKSAQDLAGETIQSVWVAFPVANSLTGTLEFFDGQLVNSVRLAGLNIVEMVPSVVASAEAVLTDTDKNLGTVLMDMGGTTTGLAVFDRGQLVWSHYLPVGSEHITTDLAVCLRTTIGEAERVKQSLGLQYPEQNKILQVPGVNGQGIKKVPGVTAVEIIQSRVQEILELAQQELSRFDRSASLPGGLIITGGGALLTGLLEFTGNALAMQVKLGSTARVGVPREEWTGPAYASAIGLAIYSAKRRSRRLDQVSGWRKILARFR</sequence>
<dbReference type="STRING" id="868595.Desca_2334"/>
<organism evidence="2 3">
    <name type="scientific">Desulfotomaculum nigrificans (strain DSM 14880 / VKM B-2319 / CO-1-SRB)</name>
    <name type="common">Desulfotomaculum carboxydivorans</name>
    <dbReference type="NCBI Taxonomy" id="868595"/>
    <lineage>
        <taxon>Bacteria</taxon>
        <taxon>Bacillati</taxon>
        <taxon>Bacillota</taxon>
        <taxon>Clostridia</taxon>
        <taxon>Eubacteriales</taxon>
        <taxon>Desulfotomaculaceae</taxon>
        <taxon>Desulfotomaculum</taxon>
    </lineage>
</organism>
<dbReference type="Proteomes" id="UP000009226">
    <property type="component" value="Chromosome"/>
</dbReference>
<dbReference type="eggNOG" id="COG0849">
    <property type="taxonomic scope" value="Bacteria"/>
</dbReference>
<dbReference type="KEGG" id="dca:Desca_2334"/>
<reference evidence="2" key="1">
    <citation type="submission" date="2011-05" db="EMBL/GenBank/DDBJ databases">
        <title>Complete sequence of Desulfotomaculum carboxydivorans CO-1-SRB.</title>
        <authorList>
            <consortium name="US DOE Joint Genome Institute"/>
            <person name="Lucas S."/>
            <person name="Han J."/>
            <person name="Lapidus A."/>
            <person name="Cheng J.-F."/>
            <person name="Goodwin L."/>
            <person name="Pitluck S."/>
            <person name="Peters L."/>
            <person name="Mikhailova N."/>
            <person name="Lu M."/>
            <person name="Han C."/>
            <person name="Tapia R."/>
            <person name="Land M."/>
            <person name="Hauser L."/>
            <person name="Kyrpides N."/>
            <person name="Ivanova N."/>
            <person name="Pagani I."/>
            <person name="Stams A."/>
            <person name="Plugge C."/>
            <person name="Muyzer G."/>
            <person name="Kuever J."/>
            <person name="Parshina S."/>
            <person name="Ivanova A."/>
            <person name="Nazina T."/>
            <person name="Woyke T."/>
        </authorList>
    </citation>
    <scope>NUCLEOTIDE SEQUENCE [LARGE SCALE GENOMIC DNA]</scope>
    <source>
        <strain evidence="2">CO-1-SRB</strain>
    </source>
</reference>
<evidence type="ECO:0000259" key="1">
    <source>
        <dbReference type="SMART" id="SM00842"/>
    </source>
</evidence>
<dbReference type="HOGENOM" id="CLU_037850_3_1_9"/>
<evidence type="ECO:0000313" key="2">
    <source>
        <dbReference type="EMBL" id="AEF95169.1"/>
    </source>
</evidence>
<dbReference type="Gene3D" id="3.30.420.40">
    <property type="match status" value="1"/>
</dbReference>
<dbReference type="PANTHER" id="PTHR32432">
    <property type="entry name" value="CELL DIVISION PROTEIN FTSA-RELATED"/>
    <property type="match status" value="1"/>
</dbReference>
<dbReference type="InterPro" id="IPR050696">
    <property type="entry name" value="FtsA/MreB"/>
</dbReference>
<dbReference type="SUPFAM" id="SSF53067">
    <property type="entry name" value="Actin-like ATPase domain"/>
    <property type="match status" value="2"/>
</dbReference>
<evidence type="ECO:0000313" key="3">
    <source>
        <dbReference type="Proteomes" id="UP000009226"/>
    </source>
</evidence>
<dbReference type="InterPro" id="IPR043129">
    <property type="entry name" value="ATPase_NBD"/>
</dbReference>
<dbReference type="EMBL" id="CP002736">
    <property type="protein sequence ID" value="AEF95169.1"/>
    <property type="molecule type" value="Genomic_DNA"/>
</dbReference>
<dbReference type="GO" id="GO:0051301">
    <property type="term" value="P:cell division"/>
    <property type="evidence" value="ECO:0007669"/>
    <property type="project" value="UniProtKB-KW"/>
</dbReference>
<dbReference type="InterPro" id="IPR003494">
    <property type="entry name" value="SHS2_FtsA"/>
</dbReference>
<dbReference type="Pfam" id="PF14450">
    <property type="entry name" value="FtsA"/>
    <property type="match status" value="1"/>
</dbReference>
<accession>F6B3D8</accession>
<gene>
    <name evidence="2" type="ordered locus">Desca_2334</name>
</gene>
<keyword evidence="3" id="KW-1185">Reference proteome</keyword>
<keyword evidence="2" id="KW-0132">Cell division</keyword>
<dbReference type="AlphaFoldDB" id="F6B3D8"/>
<protein>
    <submittedName>
        <fullName evidence="2">Cell division protein FtsA</fullName>
    </submittedName>
</protein>
<dbReference type="RefSeq" id="WP_013810685.1">
    <property type="nucleotide sequence ID" value="NC_015565.1"/>
</dbReference>
<feature type="domain" description="SHS2" evidence="1">
    <location>
        <begin position="8"/>
        <end position="123"/>
    </location>
</feature>
<dbReference type="GO" id="GO:0032153">
    <property type="term" value="C:cell division site"/>
    <property type="evidence" value="ECO:0007669"/>
    <property type="project" value="TreeGrafter"/>
</dbReference>
<dbReference type="GO" id="GO:0009898">
    <property type="term" value="C:cytoplasmic side of plasma membrane"/>
    <property type="evidence" value="ECO:0007669"/>
    <property type="project" value="TreeGrafter"/>
</dbReference>
<dbReference type="PANTHER" id="PTHR32432:SF4">
    <property type="entry name" value="CELL DIVISION PROTEIN FTSA"/>
    <property type="match status" value="1"/>
</dbReference>
<proteinExistence type="predicted"/>